<proteinExistence type="predicted"/>
<gene>
    <name evidence="1" type="ORF">Xsto_02340</name>
</gene>
<dbReference type="EMBL" id="NJAJ01000019">
    <property type="protein sequence ID" value="PHM65191.1"/>
    <property type="molecule type" value="Genomic_DNA"/>
</dbReference>
<name>A0A2D0KP26_9GAMM</name>
<comment type="caution">
    <text evidence="1">The sequence shown here is derived from an EMBL/GenBank/DDBJ whole genome shotgun (WGS) entry which is preliminary data.</text>
</comment>
<evidence type="ECO:0000313" key="2">
    <source>
        <dbReference type="Proteomes" id="UP000222366"/>
    </source>
</evidence>
<reference evidence="1 2" key="1">
    <citation type="journal article" date="2017" name="Nat. Microbiol.">
        <title>Natural product diversity associated with the nematode symbionts Photorhabdus and Xenorhabdus.</title>
        <authorList>
            <person name="Tobias N.J."/>
            <person name="Wolff H."/>
            <person name="Djahanschiri B."/>
            <person name="Grundmann F."/>
            <person name="Kronenwerth M."/>
            <person name="Shi Y.M."/>
            <person name="Simonyi S."/>
            <person name="Grun P."/>
            <person name="Shapiro-Ilan D."/>
            <person name="Pidot S.J."/>
            <person name="Stinear T.P."/>
            <person name="Ebersberger I."/>
            <person name="Bode H.B."/>
        </authorList>
    </citation>
    <scope>NUCLEOTIDE SEQUENCE [LARGE SCALE GENOMIC DNA]</scope>
    <source>
        <strain evidence="1 2">DSM 17904</strain>
    </source>
</reference>
<protein>
    <submittedName>
        <fullName evidence="1">Uncharacterized protein</fullName>
    </submittedName>
</protein>
<keyword evidence="2" id="KW-1185">Reference proteome</keyword>
<accession>A0A2D0KP26</accession>
<organism evidence="1 2">
    <name type="scientific">Xenorhabdus stockiae</name>
    <dbReference type="NCBI Taxonomy" id="351614"/>
    <lineage>
        <taxon>Bacteria</taxon>
        <taxon>Pseudomonadati</taxon>
        <taxon>Pseudomonadota</taxon>
        <taxon>Gammaproteobacteria</taxon>
        <taxon>Enterobacterales</taxon>
        <taxon>Morganellaceae</taxon>
        <taxon>Xenorhabdus</taxon>
    </lineage>
</organism>
<evidence type="ECO:0000313" key="1">
    <source>
        <dbReference type="EMBL" id="PHM65191.1"/>
    </source>
</evidence>
<dbReference type="Proteomes" id="UP000222366">
    <property type="component" value="Unassembled WGS sequence"/>
</dbReference>
<sequence length="37" mass="4113">MVGVSKKLSLIFANLDFPETKKQKEGLSYGYPTTHSP</sequence>
<dbReference type="AlphaFoldDB" id="A0A2D0KP26"/>